<dbReference type="HOGENOM" id="CLU_1250820_0_0_1"/>
<comment type="caution">
    <text evidence="2">The sequence shown here is derived from an EMBL/GenBank/DDBJ whole genome shotgun (WGS) entry which is preliminary data.</text>
</comment>
<evidence type="ECO:0000313" key="2">
    <source>
        <dbReference type="EMBL" id="EHK41455.1"/>
    </source>
</evidence>
<reference evidence="2 3" key="1">
    <citation type="journal article" date="2011" name="Genome Biol.">
        <title>Comparative genome sequence analysis underscores mycoparasitism as the ancestral life style of Trichoderma.</title>
        <authorList>
            <person name="Kubicek C.P."/>
            <person name="Herrera-Estrella A."/>
            <person name="Seidl-Seiboth V."/>
            <person name="Martinez D.A."/>
            <person name="Druzhinina I.S."/>
            <person name="Thon M."/>
            <person name="Zeilinger S."/>
            <person name="Casas-Flores S."/>
            <person name="Horwitz B.A."/>
            <person name="Mukherjee P.K."/>
            <person name="Mukherjee M."/>
            <person name="Kredics L."/>
            <person name="Alcaraz L.D."/>
            <person name="Aerts A."/>
            <person name="Antal Z."/>
            <person name="Atanasova L."/>
            <person name="Cervantes-Badillo M.G."/>
            <person name="Challacombe J."/>
            <person name="Chertkov O."/>
            <person name="McCluskey K."/>
            <person name="Coulpier F."/>
            <person name="Deshpande N."/>
            <person name="von Doehren H."/>
            <person name="Ebbole D.J."/>
            <person name="Esquivel-Naranjo E.U."/>
            <person name="Fekete E."/>
            <person name="Flipphi M."/>
            <person name="Glaser F."/>
            <person name="Gomez-Rodriguez E.Y."/>
            <person name="Gruber S."/>
            <person name="Han C."/>
            <person name="Henrissat B."/>
            <person name="Hermosa R."/>
            <person name="Hernandez-Onate M."/>
            <person name="Karaffa L."/>
            <person name="Kosti I."/>
            <person name="Le Crom S."/>
            <person name="Lindquist E."/>
            <person name="Lucas S."/>
            <person name="Luebeck M."/>
            <person name="Luebeck P.S."/>
            <person name="Margeot A."/>
            <person name="Metz B."/>
            <person name="Misra M."/>
            <person name="Nevalainen H."/>
            <person name="Omann M."/>
            <person name="Packer N."/>
            <person name="Perrone G."/>
            <person name="Uresti-Rivera E.E."/>
            <person name="Salamov A."/>
            <person name="Schmoll M."/>
            <person name="Seiboth B."/>
            <person name="Shapiro H."/>
            <person name="Sukno S."/>
            <person name="Tamayo-Ramos J.A."/>
            <person name="Tisch D."/>
            <person name="Wiest A."/>
            <person name="Wilkinson H.H."/>
            <person name="Zhang M."/>
            <person name="Coutinho P.M."/>
            <person name="Kenerley C.M."/>
            <person name="Monte E."/>
            <person name="Baker S.E."/>
            <person name="Grigoriev I.V."/>
        </authorList>
    </citation>
    <scope>NUCLEOTIDE SEQUENCE [LARGE SCALE GENOMIC DNA]</scope>
    <source>
        <strain evidence="3">ATCC 20476 / IMI 206040</strain>
    </source>
</reference>
<dbReference type="eggNOG" id="ENOG502T5Y5">
    <property type="taxonomic scope" value="Eukaryota"/>
</dbReference>
<dbReference type="RefSeq" id="XP_013939790.1">
    <property type="nucleotide sequence ID" value="XM_014084315.1"/>
</dbReference>
<feature type="region of interest" description="Disordered" evidence="1">
    <location>
        <begin position="125"/>
        <end position="174"/>
    </location>
</feature>
<evidence type="ECO:0000256" key="1">
    <source>
        <dbReference type="SAM" id="MobiDB-lite"/>
    </source>
</evidence>
<sequence>MSEGTRKLEGMRNAFRRWAKRLFHRSDKGRSNHPTPGQPSTNKASPPPQETSTLGTGTNSKVQQTAPNWPLTSDSHQPSGTLDAQTTNHGSQVTDASISNNQPQSLRKPQGTQQGYLKPALKRKAVNQTPPQGSAHNHPESKAQSRDEHADGPIATGSDNNNAGVGHQGHYTDHSVHPRPAVVHEEIEPHVHTVYEPTRTRSFHLHEHRTLVQPIVDPAAR</sequence>
<dbReference type="GeneID" id="25783630"/>
<feature type="compositionally biased region" description="Polar residues" evidence="1">
    <location>
        <begin position="126"/>
        <end position="135"/>
    </location>
</feature>
<dbReference type="EMBL" id="ABDG02000027">
    <property type="protein sequence ID" value="EHK41455.1"/>
    <property type="molecule type" value="Genomic_DNA"/>
</dbReference>
<feature type="region of interest" description="Disordered" evidence="1">
    <location>
        <begin position="19"/>
        <end position="113"/>
    </location>
</feature>
<name>G9P6N4_HYPAI</name>
<accession>G9P6N4</accession>
<protein>
    <submittedName>
        <fullName evidence="2">Uncharacterized protein</fullName>
    </submittedName>
</protein>
<dbReference type="OrthoDB" id="5106716at2759"/>
<proteinExistence type="predicted"/>
<dbReference type="Proteomes" id="UP000005426">
    <property type="component" value="Unassembled WGS sequence"/>
</dbReference>
<gene>
    <name evidence="2" type="ORF">TRIATDRAFT_321672</name>
</gene>
<feature type="compositionally biased region" description="Polar residues" evidence="1">
    <location>
        <begin position="32"/>
        <end position="113"/>
    </location>
</feature>
<feature type="compositionally biased region" description="Basic and acidic residues" evidence="1">
    <location>
        <begin position="137"/>
        <end position="151"/>
    </location>
</feature>
<keyword evidence="3" id="KW-1185">Reference proteome</keyword>
<dbReference type="KEGG" id="tatv:25783630"/>
<evidence type="ECO:0000313" key="3">
    <source>
        <dbReference type="Proteomes" id="UP000005426"/>
    </source>
</evidence>
<dbReference type="AlphaFoldDB" id="G9P6N4"/>
<organism evidence="2 3">
    <name type="scientific">Hypocrea atroviridis (strain ATCC 20476 / IMI 206040)</name>
    <name type="common">Trichoderma atroviride</name>
    <dbReference type="NCBI Taxonomy" id="452589"/>
    <lineage>
        <taxon>Eukaryota</taxon>
        <taxon>Fungi</taxon>
        <taxon>Dikarya</taxon>
        <taxon>Ascomycota</taxon>
        <taxon>Pezizomycotina</taxon>
        <taxon>Sordariomycetes</taxon>
        <taxon>Hypocreomycetidae</taxon>
        <taxon>Hypocreales</taxon>
        <taxon>Hypocreaceae</taxon>
        <taxon>Trichoderma</taxon>
    </lineage>
</organism>